<dbReference type="InterPro" id="IPR036915">
    <property type="entry name" value="Cyclin-like_sf"/>
</dbReference>
<keyword evidence="3" id="KW-0812">Transmembrane</keyword>
<evidence type="ECO:0000256" key="3">
    <source>
        <dbReference type="SAM" id="Phobius"/>
    </source>
</evidence>
<keyword evidence="3" id="KW-1133">Transmembrane helix</keyword>
<accession>A0ABD1F638</accession>
<proteinExistence type="inferred from homology"/>
<feature type="transmembrane region" description="Helical" evidence="3">
    <location>
        <begin position="210"/>
        <end position="236"/>
    </location>
</feature>
<organism evidence="4 5">
    <name type="scientific">Hypothenemus hampei</name>
    <name type="common">Coffee berry borer</name>
    <dbReference type="NCBI Taxonomy" id="57062"/>
    <lineage>
        <taxon>Eukaryota</taxon>
        <taxon>Metazoa</taxon>
        <taxon>Ecdysozoa</taxon>
        <taxon>Arthropoda</taxon>
        <taxon>Hexapoda</taxon>
        <taxon>Insecta</taxon>
        <taxon>Pterygota</taxon>
        <taxon>Neoptera</taxon>
        <taxon>Endopterygota</taxon>
        <taxon>Coleoptera</taxon>
        <taxon>Polyphaga</taxon>
        <taxon>Cucujiformia</taxon>
        <taxon>Curculionidae</taxon>
        <taxon>Scolytinae</taxon>
        <taxon>Hypothenemus</taxon>
    </lineage>
</organism>
<dbReference type="PANTHER" id="PTHR15615">
    <property type="match status" value="1"/>
</dbReference>
<dbReference type="PANTHER" id="PTHR15615:SF108">
    <property type="entry name" value="PROTEIN CNPPD1"/>
    <property type="match status" value="1"/>
</dbReference>
<dbReference type="SUPFAM" id="SSF47954">
    <property type="entry name" value="Cyclin-like"/>
    <property type="match status" value="1"/>
</dbReference>
<evidence type="ECO:0000313" key="4">
    <source>
        <dbReference type="EMBL" id="KAL1512923.1"/>
    </source>
</evidence>
<gene>
    <name evidence="4" type="ORF">ABEB36_002424</name>
</gene>
<evidence type="ECO:0000313" key="5">
    <source>
        <dbReference type="Proteomes" id="UP001566132"/>
    </source>
</evidence>
<dbReference type="InterPro" id="IPR013922">
    <property type="entry name" value="Cyclin_PHO80-like"/>
</dbReference>
<keyword evidence="3" id="KW-0472">Membrane</keyword>
<dbReference type="Proteomes" id="UP001566132">
    <property type="component" value="Unassembled WGS sequence"/>
</dbReference>
<sequence>MSKIYKKPTHCKIEEHQKYISRITKTLYYGKLPSPEMLSLPATELAVEIFSEAHKGKSLNRLHLNTAAEISRNACVSPCSLVLAMLYFERLKKCNIEYLAKTIPSDLFLVSLMVSAKFLFDDGQIDEVFMDEWAASSGMSCKELVKLEREFLNAINWEVYASELAFWRKLNEIEMKLALKQGNSRGFFTYTELGILGELISKDFQNVIQCICAVSVILVAAYTTALIVLFGSVAIASHIPGTSLYNPVTSNEKSPINDQRLMITDETLLSSSNETTIKSNNVKFDAVNVLKTSIFLASIKTENDHTTNLSEVSLTLDQANCERVSWDWWNVPTMNWLTKISEYITAFNIPAIESSTYYLENRAVNEKLVHLKDYIHKATKTRIQDQLERSWHVEWIDTVKQHLKCYNLLTYLQNIKP</sequence>
<comment type="caution">
    <text evidence="4">The sequence shown here is derived from an EMBL/GenBank/DDBJ whole genome shotgun (WGS) entry which is preliminary data.</text>
</comment>
<comment type="similarity">
    <text evidence="1">Belongs to the CNPPD1 family.</text>
</comment>
<dbReference type="AlphaFoldDB" id="A0ABD1F638"/>
<keyword evidence="5" id="KW-1185">Reference proteome</keyword>
<dbReference type="EMBL" id="JBDJPC010000002">
    <property type="protein sequence ID" value="KAL1512923.1"/>
    <property type="molecule type" value="Genomic_DNA"/>
</dbReference>
<protein>
    <recommendedName>
        <fullName evidence="2">Protein CNPPD1</fullName>
    </recommendedName>
</protein>
<evidence type="ECO:0000256" key="2">
    <source>
        <dbReference type="ARBA" id="ARBA00040808"/>
    </source>
</evidence>
<dbReference type="Gene3D" id="1.10.472.10">
    <property type="entry name" value="Cyclin-like"/>
    <property type="match status" value="1"/>
</dbReference>
<dbReference type="CDD" id="cd20557">
    <property type="entry name" value="CYCLIN_ScPCL1-like"/>
    <property type="match status" value="1"/>
</dbReference>
<name>A0ABD1F638_HYPHA</name>
<dbReference type="Pfam" id="PF08613">
    <property type="entry name" value="Cyclin"/>
    <property type="match status" value="1"/>
</dbReference>
<evidence type="ECO:0000256" key="1">
    <source>
        <dbReference type="ARBA" id="ARBA00038508"/>
    </source>
</evidence>
<reference evidence="4 5" key="1">
    <citation type="submission" date="2024-05" db="EMBL/GenBank/DDBJ databases">
        <title>Genetic variation in Jamaican populations of the coffee berry borer (Hypothenemus hampei).</title>
        <authorList>
            <person name="Errbii M."/>
            <person name="Myrie A."/>
        </authorList>
    </citation>
    <scope>NUCLEOTIDE SEQUENCE [LARGE SCALE GENOMIC DNA]</scope>
    <source>
        <strain evidence="4">JA-Hopewell-2020-01-JO</strain>
        <tissue evidence="4">Whole body</tissue>
    </source>
</reference>